<organism evidence="1 2">
    <name type="scientific">Lichenibacterium ramalinae</name>
    <dbReference type="NCBI Taxonomy" id="2316527"/>
    <lineage>
        <taxon>Bacteria</taxon>
        <taxon>Pseudomonadati</taxon>
        <taxon>Pseudomonadota</taxon>
        <taxon>Alphaproteobacteria</taxon>
        <taxon>Hyphomicrobiales</taxon>
        <taxon>Lichenihabitantaceae</taxon>
        <taxon>Lichenibacterium</taxon>
    </lineage>
</organism>
<dbReference type="RefSeq" id="WP_129221187.1">
    <property type="nucleotide sequence ID" value="NZ_QYBC01000020.1"/>
</dbReference>
<gene>
    <name evidence="1" type="ORF">D3272_21070</name>
</gene>
<name>A0A4Q2R711_9HYPH</name>
<evidence type="ECO:0000313" key="2">
    <source>
        <dbReference type="Proteomes" id="UP000289411"/>
    </source>
</evidence>
<dbReference type="EMBL" id="QYBC01000020">
    <property type="protein sequence ID" value="RYB02422.1"/>
    <property type="molecule type" value="Genomic_DNA"/>
</dbReference>
<dbReference type="Proteomes" id="UP000289411">
    <property type="component" value="Unassembled WGS sequence"/>
</dbReference>
<keyword evidence="2" id="KW-1185">Reference proteome</keyword>
<reference evidence="1 2" key="2">
    <citation type="submission" date="2019-02" db="EMBL/GenBank/DDBJ databases">
        <title>'Lichenibacterium ramalinii' gen. nov. sp. nov., 'Lichenibacterium minor' gen. nov. sp. nov.</title>
        <authorList>
            <person name="Pankratov T."/>
        </authorList>
    </citation>
    <scope>NUCLEOTIDE SEQUENCE [LARGE SCALE GENOMIC DNA]</scope>
    <source>
        <strain evidence="1 2">RmlP001</strain>
    </source>
</reference>
<comment type="caution">
    <text evidence="1">The sequence shown here is derived from an EMBL/GenBank/DDBJ whole genome shotgun (WGS) entry which is preliminary data.</text>
</comment>
<accession>A0A4Q2R711</accession>
<evidence type="ECO:0000313" key="1">
    <source>
        <dbReference type="EMBL" id="RYB02422.1"/>
    </source>
</evidence>
<protein>
    <submittedName>
        <fullName evidence="1">Uncharacterized protein</fullName>
    </submittedName>
</protein>
<proteinExistence type="predicted"/>
<dbReference type="AlphaFoldDB" id="A0A4Q2R711"/>
<reference evidence="1 2" key="1">
    <citation type="submission" date="2018-09" db="EMBL/GenBank/DDBJ databases">
        <authorList>
            <person name="Grouzdev D.S."/>
            <person name="Krutkina M.S."/>
        </authorList>
    </citation>
    <scope>NUCLEOTIDE SEQUENCE [LARGE SCALE GENOMIC DNA]</scope>
    <source>
        <strain evidence="1 2">RmlP001</strain>
    </source>
</reference>
<sequence length="85" mass="9169">MGCRRRASHRQPFLKVTGAETTADIGALTDRLRRALGEAEVLGLQDIRGHLDEALRLAVRHAAKDRVIAGEGPEAHSIGQHEPAA</sequence>